<feature type="transmembrane region" description="Helical" evidence="2">
    <location>
        <begin position="378"/>
        <end position="396"/>
    </location>
</feature>
<dbReference type="EMBL" id="FLYH01000173">
    <property type="protein sequence ID" value="SCA60047.1"/>
    <property type="molecule type" value="Genomic_DNA"/>
</dbReference>
<feature type="compositionally biased region" description="Low complexity" evidence="1">
    <location>
        <begin position="174"/>
        <end position="185"/>
    </location>
</feature>
<feature type="region of interest" description="Disordered" evidence="1">
    <location>
        <begin position="174"/>
        <end position="219"/>
    </location>
</feature>
<dbReference type="VEuPathDB" id="PlasmoDB:PVPAM_110066200"/>
<gene>
    <name evidence="3" type="ORF">PVT01_000068100</name>
</gene>
<dbReference type="VEuPathDB" id="PlasmoDB:PVW1_040007600"/>
<organism evidence="3 4">
    <name type="scientific">Plasmodium vivax</name>
    <name type="common">malaria parasite P. vivax</name>
    <dbReference type="NCBI Taxonomy" id="5855"/>
    <lineage>
        <taxon>Eukaryota</taxon>
        <taxon>Sar</taxon>
        <taxon>Alveolata</taxon>
        <taxon>Apicomplexa</taxon>
        <taxon>Aconoidasida</taxon>
        <taxon>Haemosporida</taxon>
        <taxon>Plasmodiidae</taxon>
        <taxon>Plasmodium</taxon>
        <taxon>Plasmodium (Plasmodium)</taxon>
    </lineage>
</organism>
<evidence type="ECO:0000256" key="1">
    <source>
        <dbReference type="SAM" id="MobiDB-lite"/>
    </source>
</evidence>
<reference evidence="3 4" key="1">
    <citation type="submission" date="2016-07" db="EMBL/GenBank/DDBJ databases">
        <authorList>
            <consortium name="Pathogen Informatics"/>
        </authorList>
    </citation>
    <scope>NUCLEOTIDE SEQUENCE [LARGE SCALE GENOMIC DNA]</scope>
</reference>
<keyword evidence="2" id="KW-0812">Transmembrane</keyword>
<name>A0A1G4EA36_PLAVI</name>
<dbReference type="VEuPathDB" id="PlasmoDB:PVP01_0004010"/>
<dbReference type="VEuPathDB" id="PlasmoDB:PVP01_0004920"/>
<sequence>MVSDTRKRNNYCSYLPYWFYDEIGRIHKDHSKKMDDIPIFKDIMGVANKVNVPPKTYKCTLKYDKNVNLDELLKRKISHIYFKKHDNIKSFKQNPQTKDCNHYFTYLTYIKSLYEKYHKEHCSISWLFSSDPDYFSCTSAYNPKDFLSTAEKCKAKENGGGSGSFFDIFWGSSSSRASSNRSGTSIQAPARAATSEAKMPGNAKNSSPGGLPENKGVKGATGGAVAVNVSKGLSSSTSTVTAGGSTRPGAEASVRDNVLSRGGLLGQAVPTNPKGALSPPPKGGPGHSMNAVPLYTSDSGRGMQPALPADSPSTLESVPDNVDSKFYRNIIMGVAIIGTIFFLIYYNMVIATIFFLIYYNMSSRLKSRFPKRKRKSNIIMGAAILGTIFFLFYYNMSSRLKSSFPKRKRKKKIFEHNYYEEYEKELARYESENESLDSQSDRYYLNYQPEGDYDY</sequence>
<evidence type="ECO:0000313" key="4">
    <source>
        <dbReference type="Proteomes" id="UP000196402"/>
    </source>
</evidence>
<dbReference type="InterPro" id="IPR008780">
    <property type="entry name" value="Plasmodium_Vir"/>
</dbReference>
<proteinExistence type="predicted"/>
<keyword evidence="2" id="KW-0472">Membrane</keyword>
<evidence type="ECO:0000256" key="2">
    <source>
        <dbReference type="SAM" id="Phobius"/>
    </source>
</evidence>
<dbReference type="Pfam" id="PF05795">
    <property type="entry name" value="Plasmodium_Vir"/>
    <property type="match status" value="1"/>
</dbReference>
<accession>A0A1G4EA36</accession>
<dbReference type="VEuPathDB" id="PlasmoDB:PVX_023185"/>
<dbReference type="AlphaFoldDB" id="A0A1G4EA36"/>
<feature type="transmembrane region" description="Helical" evidence="2">
    <location>
        <begin position="330"/>
        <end position="357"/>
    </location>
</feature>
<feature type="compositionally biased region" description="Low complexity" evidence="1">
    <location>
        <begin position="232"/>
        <end position="245"/>
    </location>
</feature>
<dbReference type="Proteomes" id="UP000196402">
    <property type="component" value="Unassembled WGS sequence"/>
</dbReference>
<protein>
    <submittedName>
        <fullName evidence="3">VIR protein</fullName>
    </submittedName>
</protein>
<feature type="region of interest" description="Disordered" evidence="1">
    <location>
        <begin position="432"/>
        <end position="455"/>
    </location>
</feature>
<feature type="region of interest" description="Disordered" evidence="1">
    <location>
        <begin position="232"/>
        <end position="290"/>
    </location>
</feature>
<evidence type="ECO:0000313" key="3">
    <source>
        <dbReference type="EMBL" id="SCA60047.1"/>
    </source>
</evidence>
<keyword evidence="2" id="KW-1133">Transmembrane helix</keyword>